<dbReference type="AlphaFoldDB" id="A0A9D1DNA3"/>
<keyword evidence="3 4" id="KW-0414">Isoprene biosynthesis</keyword>
<evidence type="ECO:0000256" key="4">
    <source>
        <dbReference type="HAMAP-Rule" id="MF_00108"/>
    </source>
</evidence>
<dbReference type="GO" id="GO:0050518">
    <property type="term" value="F:2-C-methyl-D-erythritol 4-phosphate cytidylyltransferase activity"/>
    <property type="evidence" value="ECO:0007669"/>
    <property type="project" value="UniProtKB-UniRule"/>
</dbReference>
<feature type="site" description="Transition state stabilizer" evidence="4">
    <location>
        <position position="26"/>
    </location>
</feature>
<dbReference type="EMBL" id="DVHH01000250">
    <property type="protein sequence ID" value="HIR55983.1"/>
    <property type="molecule type" value="Genomic_DNA"/>
</dbReference>
<comment type="pathway">
    <text evidence="4">Isoprenoid biosynthesis; isopentenyl diphosphate biosynthesis via DXP pathway; isopentenyl diphosphate from 1-deoxy-D-xylulose 5-phosphate: step 2/6.</text>
</comment>
<dbReference type="GO" id="GO:0019288">
    <property type="term" value="P:isopentenyl diphosphate biosynthetic process, methylerythritol 4-phosphate pathway"/>
    <property type="evidence" value="ECO:0007669"/>
    <property type="project" value="UniProtKB-UniRule"/>
</dbReference>
<dbReference type="CDD" id="cd02516">
    <property type="entry name" value="CDP-ME_synthetase"/>
    <property type="match status" value="1"/>
</dbReference>
<keyword evidence="1 4" id="KW-0808">Transferase</keyword>
<dbReference type="Gene3D" id="3.90.550.10">
    <property type="entry name" value="Spore Coat Polysaccharide Biosynthesis Protein SpsA, Chain A"/>
    <property type="match status" value="1"/>
</dbReference>
<dbReference type="SUPFAM" id="SSF53448">
    <property type="entry name" value="Nucleotide-diphospho-sugar transferases"/>
    <property type="match status" value="1"/>
</dbReference>
<comment type="similarity">
    <text evidence="4">Belongs to the IspD/TarI cytidylyltransferase family. IspD subfamily.</text>
</comment>
<comment type="function">
    <text evidence="4">Catalyzes the formation of 4-diphosphocytidyl-2-C-methyl-D-erythritol from CTP and 2-C-methyl-D-erythritol 4-phosphate (MEP).</text>
</comment>
<dbReference type="PANTHER" id="PTHR32125:SF4">
    <property type="entry name" value="2-C-METHYL-D-ERYTHRITOL 4-PHOSPHATE CYTIDYLYLTRANSFERASE, CHLOROPLASTIC"/>
    <property type="match status" value="1"/>
</dbReference>
<evidence type="ECO:0000313" key="6">
    <source>
        <dbReference type="Proteomes" id="UP000824238"/>
    </source>
</evidence>
<sequence>MFKRSEKQAERPYCAAVVVAAGSGTRMGADKLFMQLGGCMVIERTLAALDESEWIDEIVVATQSEKITTIAALARERGIRKLKCVVEGGADRTASAWAGVRECSERAELIAIHDAARPLVTEEIIERAVRAAAERGAAAPAIHVKDTVRQARGGRVLRTLERDELYLMQTPQVFRAELIRAALGDAARLGISLTDDCAAVMLMDAEVFLVEGSEENLKLTTPADIYAASAIIDARGDFL</sequence>
<dbReference type="Pfam" id="PF01128">
    <property type="entry name" value="IspD"/>
    <property type="match status" value="1"/>
</dbReference>
<proteinExistence type="inferred from homology"/>
<dbReference type="InterPro" id="IPR050088">
    <property type="entry name" value="IspD/TarI_cytidylyltransf_bact"/>
</dbReference>
<name>A0A9D1DNA3_9FIRM</name>
<feature type="site" description="Positions MEP for the nucleophilic attack" evidence="4">
    <location>
        <position position="218"/>
    </location>
</feature>
<dbReference type="Proteomes" id="UP000824238">
    <property type="component" value="Unassembled WGS sequence"/>
</dbReference>
<reference evidence="5" key="2">
    <citation type="journal article" date="2021" name="PeerJ">
        <title>Extensive microbial diversity within the chicken gut microbiome revealed by metagenomics and culture.</title>
        <authorList>
            <person name="Gilroy R."/>
            <person name="Ravi A."/>
            <person name="Getino M."/>
            <person name="Pursley I."/>
            <person name="Horton D.L."/>
            <person name="Alikhan N.F."/>
            <person name="Baker D."/>
            <person name="Gharbi K."/>
            <person name="Hall N."/>
            <person name="Watson M."/>
            <person name="Adriaenssens E.M."/>
            <person name="Foster-Nyarko E."/>
            <person name="Jarju S."/>
            <person name="Secka A."/>
            <person name="Antonio M."/>
            <person name="Oren A."/>
            <person name="Chaudhuri R.R."/>
            <person name="La Ragione R."/>
            <person name="Hildebrand F."/>
            <person name="Pallen M.J."/>
        </authorList>
    </citation>
    <scope>NUCLEOTIDE SEQUENCE</scope>
    <source>
        <strain evidence="5">ChiGjej3B3-7149</strain>
    </source>
</reference>
<evidence type="ECO:0000256" key="1">
    <source>
        <dbReference type="ARBA" id="ARBA00022679"/>
    </source>
</evidence>
<dbReference type="PANTHER" id="PTHR32125">
    <property type="entry name" value="2-C-METHYL-D-ERYTHRITOL 4-PHOSPHATE CYTIDYLYLTRANSFERASE, CHLOROPLASTIC"/>
    <property type="match status" value="1"/>
</dbReference>
<comment type="caution">
    <text evidence="5">The sequence shown here is derived from an EMBL/GenBank/DDBJ whole genome shotgun (WGS) entry which is preliminary data.</text>
</comment>
<accession>A0A9D1DNA3</accession>
<dbReference type="EC" id="2.7.7.60" evidence="4"/>
<evidence type="ECO:0000256" key="3">
    <source>
        <dbReference type="ARBA" id="ARBA00023229"/>
    </source>
</evidence>
<feature type="site" description="Positions MEP for the nucleophilic attack" evidence="4">
    <location>
        <position position="162"/>
    </location>
</feature>
<evidence type="ECO:0000256" key="2">
    <source>
        <dbReference type="ARBA" id="ARBA00022695"/>
    </source>
</evidence>
<reference evidence="5" key="1">
    <citation type="submission" date="2020-10" db="EMBL/GenBank/DDBJ databases">
        <authorList>
            <person name="Gilroy R."/>
        </authorList>
    </citation>
    <scope>NUCLEOTIDE SEQUENCE</scope>
    <source>
        <strain evidence="5">ChiGjej3B3-7149</strain>
    </source>
</reference>
<dbReference type="InterPro" id="IPR034683">
    <property type="entry name" value="IspD/TarI"/>
</dbReference>
<protein>
    <recommendedName>
        <fullName evidence="4">2-C-methyl-D-erythritol 4-phosphate cytidylyltransferase</fullName>
        <ecNumber evidence="4">2.7.7.60</ecNumber>
    </recommendedName>
    <alternativeName>
        <fullName evidence="4">4-diphosphocytidyl-2C-methyl-D-erythritol synthase</fullName>
    </alternativeName>
    <alternativeName>
        <fullName evidence="4">MEP cytidylyltransferase</fullName>
        <shortName evidence="4">MCT</shortName>
    </alternativeName>
</protein>
<dbReference type="FunFam" id="3.90.550.10:FF:000003">
    <property type="entry name" value="2-C-methyl-D-erythritol 4-phosphate cytidylyltransferase"/>
    <property type="match status" value="1"/>
</dbReference>
<dbReference type="InterPro" id="IPR001228">
    <property type="entry name" value="IspD"/>
</dbReference>
<organism evidence="5 6">
    <name type="scientific">Candidatus Scatomorpha intestinigallinarum</name>
    <dbReference type="NCBI Taxonomy" id="2840923"/>
    <lineage>
        <taxon>Bacteria</taxon>
        <taxon>Bacillati</taxon>
        <taxon>Bacillota</taxon>
        <taxon>Clostridia</taxon>
        <taxon>Eubacteriales</taxon>
        <taxon>Candidatus Scatomorpha</taxon>
    </lineage>
</organism>
<dbReference type="NCBIfam" id="TIGR00453">
    <property type="entry name" value="ispD"/>
    <property type="match status" value="1"/>
</dbReference>
<gene>
    <name evidence="4 5" type="primary">ispD</name>
    <name evidence="5" type="ORF">IAD36_10370</name>
</gene>
<evidence type="ECO:0000313" key="5">
    <source>
        <dbReference type="EMBL" id="HIR55983.1"/>
    </source>
</evidence>
<dbReference type="InterPro" id="IPR029044">
    <property type="entry name" value="Nucleotide-diphossugar_trans"/>
</dbReference>
<feature type="site" description="Transition state stabilizer" evidence="4">
    <location>
        <position position="31"/>
    </location>
</feature>
<comment type="catalytic activity">
    <reaction evidence="4">
        <text>2-C-methyl-D-erythritol 4-phosphate + CTP + H(+) = 4-CDP-2-C-methyl-D-erythritol + diphosphate</text>
        <dbReference type="Rhea" id="RHEA:13429"/>
        <dbReference type="ChEBI" id="CHEBI:15378"/>
        <dbReference type="ChEBI" id="CHEBI:33019"/>
        <dbReference type="ChEBI" id="CHEBI:37563"/>
        <dbReference type="ChEBI" id="CHEBI:57823"/>
        <dbReference type="ChEBI" id="CHEBI:58262"/>
        <dbReference type="EC" id="2.7.7.60"/>
    </reaction>
</comment>
<dbReference type="HAMAP" id="MF_00108">
    <property type="entry name" value="IspD"/>
    <property type="match status" value="1"/>
</dbReference>
<keyword evidence="2 4" id="KW-0548">Nucleotidyltransferase</keyword>